<dbReference type="EMBL" id="AMWE01000001">
    <property type="protein sequence ID" value="ERO59163.1"/>
    <property type="molecule type" value="Genomic_DNA"/>
</dbReference>
<dbReference type="Gene3D" id="1.10.530.10">
    <property type="match status" value="1"/>
</dbReference>
<sequence>MDTCYPIRKADGKDYDSLDTLLNVLRHEPDGWWLASSNRQWHGGIHISRHSAPESVLTSINADKAVPLQCIASGNVVAWRINKNYCTAPYDKYQLRYSSTFLLVRSEHKPNPDDQSTWLTFYTLYMHLAPASVYPALMNCYRVKPNINSLPTNEYNGREISGQKLPKAGNITLKENDLLVVSKQETFKVERENSNDVFGLAQRLKDGKVSEEKFWVSLQDKFVKQTAPRYHRMPEWMTKAVEQGKYDTVVIPEEKFSINAGDAIGFLAEDNAPDKSDSNRVEVDFYSHIEVISVDTNMPGFLSNPKGIKTGRAFVKIKEGKPLYQRSGEGAETTFTPTNDMTKGMNAGRILPRDKTNQIEAQGTTWFQLTADNWIKCEDVDELSQHDLSKLGFTALEEASTDDFGSLLKEYFLKGIFDWVSQSIRGDTEFESQQGSETYKKLVKVIDQNNDGNLSQYELAAFERRIFEGLHSGENNAPELVRRLIVKHDSEWFGDSKHKHWQSFLNNDSYPKMMPYLKKWRDDMAWMSEIPEFKSGKPVWHFHPVEFLDAIATRNQCACGRDITLDELSVIAPQAGKETLERYIKTFNDGFKKYEINTCREKAHFLAQVCHESGGLIYTKEKGGDRKSYAPWFGRGLIQLTHEDTYSSYGQHVGEDFVSTSSAKERVTEYPHCVLSAFWFYCVYKKVKENAQKDDLNMVTARINGGFNGYIDRLQYFEKIVSVLGAKHLNTLEKNGVFSFEESAIYNYRVYAYSWGCYHDPFSNEEGTKKDKFEALKAYRRALSLYENSNNRRVISDIRSRIQRLE</sequence>
<keyword evidence="2" id="KW-0378">Hydrolase</keyword>
<gene>
    <name evidence="2" type="ORF">A544_0122</name>
</gene>
<dbReference type="Proteomes" id="UP000017142">
    <property type="component" value="Unassembled WGS sequence"/>
</dbReference>
<dbReference type="InterPro" id="IPR011992">
    <property type="entry name" value="EF-hand-dom_pair"/>
</dbReference>
<evidence type="ECO:0000313" key="2">
    <source>
        <dbReference type="EMBL" id="ERO59163.1"/>
    </source>
</evidence>
<evidence type="ECO:0000313" key="3">
    <source>
        <dbReference type="Proteomes" id="UP000017142"/>
    </source>
</evidence>
<comment type="caution">
    <text evidence="2">The sequence shown here is derived from an EMBL/GenBank/DDBJ whole genome shotgun (WGS) entry which is preliminary data.</text>
</comment>
<dbReference type="InterPro" id="IPR023346">
    <property type="entry name" value="Lysozyme-like_dom_sf"/>
</dbReference>
<name>A0AAV3KE96_9GAMM</name>
<dbReference type="InterPro" id="IPR018247">
    <property type="entry name" value="EF_Hand_1_Ca_BS"/>
</dbReference>
<organism evidence="2 3">
    <name type="scientific">Dickeya solani D s0432-1</name>
    <dbReference type="NCBI Taxonomy" id="1231725"/>
    <lineage>
        <taxon>Bacteria</taxon>
        <taxon>Pseudomonadati</taxon>
        <taxon>Pseudomonadota</taxon>
        <taxon>Gammaproteobacteria</taxon>
        <taxon>Enterobacterales</taxon>
        <taxon>Pectobacteriaceae</taxon>
        <taxon>Dickeya</taxon>
    </lineage>
</organism>
<protein>
    <submittedName>
        <fullName evidence="2">Glycoside hydrolase, family 19, putative</fullName>
    </submittedName>
</protein>
<dbReference type="AlphaFoldDB" id="A0AAV3KE96"/>
<dbReference type="PROSITE" id="PS00018">
    <property type="entry name" value="EF_HAND_1"/>
    <property type="match status" value="1"/>
</dbReference>
<dbReference type="RefSeq" id="WP_022631657.1">
    <property type="nucleotide sequence ID" value="NZ_AMWE01000001.1"/>
</dbReference>
<proteinExistence type="predicted"/>
<dbReference type="SUPFAM" id="SSF53955">
    <property type="entry name" value="Lysozyme-like"/>
    <property type="match status" value="1"/>
</dbReference>
<dbReference type="GeneID" id="92755446"/>
<evidence type="ECO:0000256" key="1">
    <source>
        <dbReference type="SAM" id="MobiDB-lite"/>
    </source>
</evidence>
<accession>A0AAV3KE96</accession>
<reference evidence="3" key="1">
    <citation type="journal article" date="2013" name="Diversity">
        <title>Genome Sequence of Dickeya solani, a New soft Rot Pathogen of Potato, Suggests its Emergence May Be Related to a Novel Combination of Non-Ribosomal Peptide/Polyketide Synthetase Clusters.</title>
        <authorList>
            <person name="Garlant L."/>
            <person name="Koskinen P."/>
            <person name="Rouhiainen L."/>
            <person name="Laine P."/>
            <person name="Paulin L."/>
            <person name="Auvinen P."/>
            <person name="Holm L."/>
            <person name="Pirhonen M."/>
        </authorList>
    </citation>
    <scope>NUCLEOTIDE SEQUENCE [LARGE SCALE GENOMIC DNA]</scope>
    <source>
        <strain evidence="3">D s0432-1</strain>
    </source>
</reference>
<feature type="region of interest" description="Disordered" evidence="1">
    <location>
        <begin position="327"/>
        <end position="346"/>
    </location>
</feature>
<dbReference type="SUPFAM" id="SSF47473">
    <property type="entry name" value="EF-hand"/>
    <property type="match status" value="1"/>
</dbReference>
<dbReference type="GO" id="GO:0016787">
    <property type="term" value="F:hydrolase activity"/>
    <property type="evidence" value="ECO:0007669"/>
    <property type="project" value="UniProtKB-KW"/>
</dbReference>